<protein>
    <submittedName>
        <fullName evidence="1">Uncharacterized protein</fullName>
    </submittedName>
</protein>
<accession>A0ACC0W768</accession>
<dbReference type="Proteomes" id="UP001163321">
    <property type="component" value="Chromosome 4"/>
</dbReference>
<keyword evidence="2" id="KW-1185">Reference proteome</keyword>
<organism evidence="1 2">
    <name type="scientific">Peronosclerospora sorghi</name>
    <dbReference type="NCBI Taxonomy" id="230839"/>
    <lineage>
        <taxon>Eukaryota</taxon>
        <taxon>Sar</taxon>
        <taxon>Stramenopiles</taxon>
        <taxon>Oomycota</taxon>
        <taxon>Peronosporomycetes</taxon>
        <taxon>Peronosporales</taxon>
        <taxon>Peronosporaceae</taxon>
        <taxon>Peronosclerospora</taxon>
    </lineage>
</organism>
<evidence type="ECO:0000313" key="2">
    <source>
        <dbReference type="Proteomes" id="UP001163321"/>
    </source>
</evidence>
<gene>
    <name evidence="1" type="ORF">PsorP6_004870</name>
</gene>
<proteinExistence type="predicted"/>
<dbReference type="EMBL" id="CM047583">
    <property type="protein sequence ID" value="KAI9913551.1"/>
    <property type="molecule type" value="Genomic_DNA"/>
</dbReference>
<reference evidence="1 2" key="1">
    <citation type="journal article" date="2022" name="bioRxiv">
        <title>The genome of the oomycete Peronosclerospora sorghi, a cosmopolitan pathogen of maize and sorghum, is inflated with dispersed pseudogenes.</title>
        <authorList>
            <person name="Fletcher K."/>
            <person name="Martin F."/>
            <person name="Isakeit T."/>
            <person name="Cavanaugh K."/>
            <person name="Magill C."/>
            <person name="Michelmore R."/>
        </authorList>
    </citation>
    <scope>NUCLEOTIDE SEQUENCE [LARGE SCALE GENOMIC DNA]</scope>
    <source>
        <strain evidence="1">P6</strain>
    </source>
</reference>
<comment type="caution">
    <text evidence="1">The sequence shown here is derived from an EMBL/GenBank/DDBJ whole genome shotgun (WGS) entry which is preliminary data.</text>
</comment>
<sequence length="120" mass="13785">MVAVWKQISEGFIISRASKAGSEERKTTATPEIFEHQDALNNMKCGAARMHRNTEKAKSSRLEDQINFRGKMRAVQFLWKLCTMGNTRVWNTCNQVLFEGTSMKRYHYISDYKAEKSGTA</sequence>
<name>A0ACC0W768_9STRA</name>
<evidence type="ECO:0000313" key="1">
    <source>
        <dbReference type="EMBL" id="KAI9913551.1"/>
    </source>
</evidence>